<dbReference type="Gene3D" id="3.20.20.80">
    <property type="entry name" value="Glycosidases"/>
    <property type="match status" value="2"/>
</dbReference>
<proteinExistence type="inferred from homology"/>
<name>A0A2G5EKV0_AQUCA</name>
<dbReference type="EMBL" id="KZ305024">
    <property type="protein sequence ID" value="PIA56392.1"/>
    <property type="molecule type" value="Genomic_DNA"/>
</dbReference>
<accession>A0A2G5EKV0</accession>
<evidence type="ECO:0000313" key="5">
    <source>
        <dbReference type="Proteomes" id="UP000230069"/>
    </source>
</evidence>
<dbReference type="InterPro" id="IPR001360">
    <property type="entry name" value="Glyco_hydro_1"/>
</dbReference>
<dbReference type="Pfam" id="PF00232">
    <property type="entry name" value="Glyco_hydro_1"/>
    <property type="match status" value="2"/>
</dbReference>
<dbReference type="InParanoid" id="A0A2G5EKV0"/>
<evidence type="ECO:0008006" key="6">
    <source>
        <dbReference type="Google" id="ProtNLM"/>
    </source>
</evidence>
<evidence type="ECO:0000256" key="2">
    <source>
        <dbReference type="RuleBase" id="RU003690"/>
    </source>
</evidence>
<dbReference type="GO" id="GO:0008422">
    <property type="term" value="F:beta-glucosidase activity"/>
    <property type="evidence" value="ECO:0007669"/>
    <property type="project" value="TreeGrafter"/>
</dbReference>
<dbReference type="PANTHER" id="PTHR10353:SF154">
    <property type="entry name" value="BETA-GLUCOSIDASE 9-RELATED"/>
    <property type="match status" value="1"/>
</dbReference>
<comment type="similarity">
    <text evidence="1 2">Belongs to the glycosyl hydrolase 1 family.</text>
</comment>
<dbReference type="PANTHER" id="PTHR10353">
    <property type="entry name" value="GLYCOSYL HYDROLASE"/>
    <property type="match status" value="1"/>
</dbReference>
<keyword evidence="5" id="KW-1185">Reference proteome</keyword>
<evidence type="ECO:0000256" key="1">
    <source>
        <dbReference type="ARBA" id="ARBA00010838"/>
    </source>
</evidence>
<dbReference type="OrthoDB" id="65569at2759"/>
<sequence length="360" mass="40476">MLCLIVFLVMMICTNFPSCIVVSPQKLSPLSNLNWEKRRMRAPAIDEKVKRSDFPADFSFGATTSAVQTEGAARLDGKGPSVWDQYIHEHPKRITGRANVDVACDSYHRFKEDIEMLKYMGVTSYRFSISWTRILPKGSLDGGINQKGIDHYNDILTELEINGIEPHVILLQFDSPQALQEKYGGFLSREMVNDFRDYCDICFQNFGGKVKHWVTVNEPTVIAQLGYGTPFAPPSRCSLHDGCVEGDSGTEPYIVTHHLILAHAAAAQLYKEKCVEPFIYGHYPISMKNLVKDRLPTFSNKEKSIVKGSLDFLGINYYTSKYAKGLPLVVHEPYNWSKDSCVEQSYVNTKGERIGPLGGS</sequence>
<dbReference type="STRING" id="218851.A0A2G5EKV0"/>
<dbReference type="SUPFAM" id="SSF51445">
    <property type="entry name" value="(Trans)glycosidases"/>
    <property type="match status" value="1"/>
</dbReference>
<dbReference type="Proteomes" id="UP000230069">
    <property type="component" value="Unassembled WGS sequence"/>
</dbReference>
<reference evidence="4 5" key="1">
    <citation type="submission" date="2017-09" db="EMBL/GenBank/DDBJ databases">
        <title>WGS assembly of Aquilegia coerulea Goldsmith.</title>
        <authorList>
            <person name="Hodges S."/>
            <person name="Kramer E."/>
            <person name="Nordborg M."/>
            <person name="Tomkins J."/>
            <person name="Borevitz J."/>
            <person name="Derieg N."/>
            <person name="Yan J."/>
            <person name="Mihaltcheva S."/>
            <person name="Hayes R.D."/>
            <person name="Rokhsar D."/>
        </authorList>
    </citation>
    <scope>NUCLEOTIDE SEQUENCE [LARGE SCALE GENOMIC DNA]</scope>
    <source>
        <strain evidence="5">cv. Goldsmith</strain>
    </source>
</reference>
<dbReference type="InterPro" id="IPR017853">
    <property type="entry name" value="GH"/>
</dbReference>
<feature type="chain" id="PRO_5013673605" description="Thioglucosidase" evidence="3">
    <location>
        <begin position="20"/>
        <end position="360"/>
    </location>
</feature>
<gene>
    <name evidence="4" type="ORF">AQUCO_00700604v1</name>
</gene>
<protein>
    <recommendedName>
        <fullName evidence="6">Thioglucosidase</fullName>
    </recommendedName>
</protein>
<organism evidence="4 5">
    <name type="scientific">Aquilegia coerulea</name>
    <name type="common">Rocky mountain columbine</name>
    <dbReference type="NCBI Taxonomy" id="218851"/>
    <lineage>
        <taxon>Eukaryota</taxon>
        <taxon>Viridiplantae</taxon>
        <taxon>Streptophyta</taxon>
        <taxon>Embryophyta</taxon>
        <taxon>Tracheophyta</taxon>
        <taxon>Spermatophyta</taxon>
        <taxon>Magnoliopsida</taxon>
        <taxon>Ranunculales</taxon>
        <taxon>Ranunculaceae</taxon>
        <taxon>Thalictroideae</taxon>
        <taxon>Aquilegia</taxon>
    </lineage>
</organism>
<evidence type="ECO:0000256" key="3">
    <source>
        <dbReference type="SAM" id="SignalP"/>
    </source>
</evidence>
<keyword evidence="3" id="KW-0732">Signal</keyword>
<evidence type="ECO:0000313" key="4">
    <source>
        <dbReference type="EMBL" id="PIA56392.1"/>
    </source>
</evidence>
<feature type="signal peptide" evidence="3">
    <location>
        <begin position="1"/>
        <end position="19"/>
    </location>
</feature>
<dbReference type="GO" id="GO:0005975">
    <property type="term" value="P:carbohydrate metabolic process"/>
    <property type="evidence" value="ECO:0007669"/>
    <property type="project" value="InterPro"/>
</dbReference>
<dbReference type="AlphaFoldDB" id="A0A2G5EKV0"/>